<evidence type="ECO:0000313" key="7">
    <source>
        <dbReference type="Proteomes" id="UP000269774"/>
    </source>
</evidence>
<feature type="chain" id="PRO_5044595030" evidence="3">
    <location>
        <begin position="20"/>
        <end position="114"/>
    </location>
</feature>
<dbReference type="OrthoDB" id="7003922at2"/>
<keyword evidence="6" id="KW-0449">Lipoprotein</keyword>
<evidence type="ECO:0000256" key="3">
    <source>
        <dbReference type="SAM" id="SignalP"/>
    </source>
</evidence>
<keyword evidence="7" id="KW-1185">Reference proteome</keyword>
<reference evidence="6 7" key="1">
    <citation type="submission" date="2018-10" db="EMBL/GenBank/DDBJ databases">
        <title>Pseudomonas zhaodongensis NEAU-ST5-21(T) genome.</title>
        <authorList>
            <person name="Peng J."/>
            <person name="Liu Z.-P."/>
        </authorList>
    </citation>
    <scope>NUCLEOTIDE SEQUENCE [LARGE SCALE GENOMIC DNA]</scope>
    <source>
        <strain evidence="6 7">NEAU-ST5-21</strain>
    </source>
</reference>
<dbReference type="InterPro" id="IPR037873">
    <property type="entry name" value="BamE-like"/>
</dbReference>
<keyword evidence="1 3" id="KW-0732">Signal</keyword>
<evidence type="ECO:0000313" key="5">
    <source>
        <dbReference type="EMBL" id="RMH87769.1"/>
    </source>
</evidence>
<dbReference type="PROSITE" id="PS51257">
    <property type="entry name" value="PROKAR_LIPOPROTEIN"/>
    <property type="match status" value="1"/>
</dbReference>
<dbReference type="EMBL" id="RFFM01000008">
    <property type="protein sequence ID" value="RMH87773.1"/>
    <property type="molecule type" value="Genomic_DNA"/>
</dbReference>
<protein>
    <submittedName>
        <fullName evidence="6">Osmotically-inducible lipoprotein OsmE</fullName>
    </submittedName>
</protein>
<dbReference type="GO" id="GO:0019867">
    <property type="term" value="C:outer membrane"/>
    <property type="evidence" value="ECO:0007669"/>
    <property type="project" value="InterPro"/>
</dbReference>
<dbReference type="Pfam" id="PF04355">
    <property type="entry name" value="BamE"/>
    <property type="match status" value="1"/>
</dbReference>
<evidence type="ECO:0000256" key="2">
    <source>
        <dbReference type="ARBA" id="ARBA00023136"/>
    </source>
</evidence>
<organism evidence="6 7">
    <name type="scientific">Stutzerimonas zhaodongensis</name>
    <dbReference type="NCBI Taxonomy" id="1176257"/>
    <lineage>
        <taxon>Bacteria</taxon>
        <taxon>Pseudomonadati</taxon>
        <taxon>Pseudomonadota</taxon>
        <taxon>Gammaproteobacteria</taxon>
        <taxon>Pseudomonadales</taxon>
        <taxon>Pseudomonadaceae</taxon>
        <taxon>Stutzerimonas</taxon>
    </lineage>
</organism>
<dbReference type="Gene3D" id="3.30.1450.10">
    <property type="match status" value="1"/>
</dbReference>
<dbReference type="InterPro" id="IPR007450">
    <property type="entry name" value="BamE_dom"/>
</dbReference>
<dbReference type="RefSeq" id="WP_122168460.1">
    <property type="nucleotide sequence ID" value="NZ_JAMOIB010000014.1"/>
</dbReference>
<comment type="caution">
    <text evidence="6">The sequence shown here is derived from an EMBL/GenBank/DDBJ whole genome shotgun (WGS) entry which is preliminary data.</text>
</comment>
<proteinExistence type="predicted"/>
<dbReference type="Proteomes" id="UP000269774">
    <property type="component" value="Unassembled WGS sequence"/>
</dbReference>
<evidence type="ECO:0000259" key="4">
    <source>
        <dbReference type="Pfam" id="PF04355"/>
    </source>
</evidence>
<dbReference type="AlphaFoldDB" id="A0A3M2HIM0"/>
<feature type="signal peptide" evidence="3">
    <location>
        <begin position="1"/>
        <end position="19"/>
    </location>
</feature>
<dbReference type="EMBL" id="RFFM01000008">
    <property type="protein sequence ID" value="RMH87769.1"/>
    <property type="molecule type" value="Genomic_DNA"/>
</dbReference>
<keyword evidence="2" id="KW-0472">Membrane</keyword>
<name>A0A3M2HIM0_9GAMM</name>
<accession>A0A3M2HIM0</accession>
<sequence length="114" mass="12718">MYKSIIASALTLAALSGCAYNVENPVDHVTYRNEPLVDQIKDGMTKQRAIELGGPASSEHTLSGNRGTCNDYVLNREGKQQPYYVAFDVNDRVMSKGFMSCAEHEQNVREKSRM</sequence>
<feature type="domain" description="Outer membrane protein assembly factor BamE" evidence="4">
    <location>
        <begin position="30"/>
        <end position="95"/>
    </location>
</feature>
<dbReference type="NCBIfam" id="NF008423">
    <property type="entry name" value="PRK11251.1"/>
    <property type="match status" value="1"/>
</dbReference>
<evidence type="ECO:0000256" key="1">
    <source>
        <dbReference type="ARBA" id="ARBA00022729"/>
    </source>
</evidence>
<evidence type="ECO:0000313" key="6">
    <source>
        <dbReference type="EMBL" id="RMH87773.1"/>
    </source>
</evidence>
<gene>
    <name evidence="6" type="primary">osmE</name>
    <name evidence="5" type="ORF">EA797_19940</name>
    <name evidence="6" type="ORF">EA797_19970</name>
</gene>